<dbReference type="Gene3D" id="3.40.710.10">
    <property type="entry name" value="DD-peptidase/beta-lactamase superfamily"/>
    <property type="match status" value="1"/>
</dbReference>
<dbReference type="InterPro" id="IPR001466">
    <property type="entry name" value="Beta-lactam-related"/>
</dbReference>
<sequence>MPLSSKRRLAVSTTLIAALAAGVAPATSAFAATSLPTAPAATTPAAVPAPDMEGVVAALNSAMDNGAPGAMARFTGPTGVSSRTVGVQDRVSGEAMDIRSRFRIGSVSKTFSTVVLLQLVEEGELELDKPVNTYLPGLLPDDRITVRHLLTHRSGLADYTNAMFANTVPGFEAVRNRVFSYQELVDLSLSEPRTTEPGVSYKYSNANFVVVGMLIEKATGRPVADAYERRIFKPLHLHKTSYVHPDTRIKGLHARGYLHPDEAGGALVDSTEQTVSWAQSAGAVISNPADLNTFTSALMRGRLLSPAMMEAMTTVTPTDTTNTRFYGLGLRRYDLSCGTQVYGHTGTVQGFYTYTFSTRDGRRSLSAMANTSNHGAANTALGGTLEAAFCGKKPAPAASARSASPSADRGLTSLPAERDLPERY</sequence>
<evidence type="ECO:0000313" key="5">
    <source>
        <dbReference type="Proteomes" id="UP001622594"/>
    </source>
</evidence>
<evidence type="ECO:0000259" key="3">
    <source>
        <dbReference type="Pfam" id="PF00144"/>
    </source>
</evidence>
<accession>A0ABZ1L0U6</accession>
<evidence type="ECO:0000256" key="1">
    <source>
        <dbReference type="SAM" id="MobiDB-lite"/>
    </source>
</evidence>
<reference evidence="4 5" key="1">
    <citation type="submission" date="2022-10" db="EMBL/GenBank/DDBJ databases">
        <title>The complete genomes of actinobacterial strains from the NBC collection.</title>
        <authorList>
            <person name="Joergensen T.S."/>
            <person name="Alvarez Arevalo M."/>
            <person name="Sterndorff E.B."/>
            <person name="Faurdal D."/>
            <person name="Vuksanovic O."/>
            <person name="Mourched A.-S."/>
            <person name="Charusanti P."/>
            <person name="Shaw S."/>
            <person name="Blin K."/>
            <person name="Weber T."/>
        </authorList>
    </citation>
    <scope>NUCLEOTIDE SEQUENCE [LARGE SCALE GENOMIC DNA]</scope>
    <source>
        <strain evidence="4 5">NBC_00123</strain>
    </source>
</reference>
<dbReference type="PANTHER" id="PTHR46825">
    <property type="entry name" value="D-ALANYL-D-ALANINE-CARBOXYPEPTIDASE/ENDOPEPTIDASE AMPH"/>
    <property type="match status" value="1"/>
</dbReference>
<dbReference type="SUPFAM" id="SSF56601">
    <property type="entry name" value="beta-lactamase/transpeptidase-like"/>
    <property type="match status" value="1"/>
</dbReference>
<dbReference type="Pfam" id="PF00144">
    <property type="entry name" value="Beta-lactamase"/>
    <property type="match status" value="1"/>
</dbReference>
<organism evidence="4 5">
    <name type="scientific">Streptomyces zaomyceticus</name>
    <dbReference type="NCBI Taxonomy" id="68286"/>
    <lineage>
        <taxon>Bacteria</taxon>
        <taxon>Bacillati</taxon>
        <taxon>Actinomycetota</taxon>
        <taxon>Actinomycetes</taxon>
        <taxon>Kitasatosporales</taxon>
        <taxon>Streptomycetaceae</taxon>
        <taxon>Streptomyces</taxon>
    </lineage>
</organism>
<evidence type="ECO:0000256" key="2">
    <source>
        <dbReference type="SAM" id="SignalP"/>
    </source>
</evidence>
<dbReference type="InterPro" id="IPR012338">
    <property type="entry name" value="Beta-lactam/transpept-like"/>
</dbReference>
<protein>
    <submittedName>
        <fullName evidence="4">Beta-lactamase family protein</fullName>
    </submittedName>
</protein>
<feature type="region of interest" description="Disordered" evidence="1">
    <location>
        <begin position="396"/>
        <end position="424"/>
    </location>
</feature>
<feature type="chain" id="PRO_5047038988" evidence="2">
    <location>
        <begin position="32"/>
        <end position="424"/>
    </location>
</feature>
<gene>
    <name evidence="4" type="ORF">OG814_02160</name>
</gene>
<feature type="signal peptide" evidence="2">
    <location>
        <begin position="1"/>
        <end position="31"/>
    </location>
</feature>
<keyword evidence="5" id="KW-1185">Reference proteome</keyword>
<feature type="compositionally biased region" description="Low complexity" evidence="1">
    <location>
        <begin position="396"/>
        <end position="407"/>
    </location>
</feature>
<evidence type="ECO:0000313" key="4">
    <source>
        <dbReference type="EMBL" id="WTR68146.1"/>
    </source>
</evidence>
<dbReference type="Proteomes" id="UP001622594">
    <property type="component" value="Chromosome"/>
</dbReference>
<proteinExistence type="predicted"/>
<dbReference type="EMBL" id="CP108188">
    <property type="protein sequence ID" value="WTR68146.1"/>
    <property type="molecule type" value="Genomic_DNA"/>
</dbReference>
<dbReference type="RefSeq" id="WP_327166066.1">
    <property type="nucleotide sequence ID" value="NZ_CP108062.1"/>
</dbReference>
<name>A0ABZ1L0U6_9ACTN</name>
<dbReference type="PANTHER" id="PTHR46825:SF7">
    <property type="entry name" value="D-ALANYL-D-ALANINE CARBOXYPEPTIDASE"/>
    <property type="match status" value="1"/>
</dbReference>
<dbReference type="InterPro" id="IPR050491">
    <property type="entry name" value="AmpC-like"/>
</dbReference>
<keyword evidence="2" id="KW-0732">Signal</keyword>
<feature type="domain" description="Beta-lactamase-related" evidence="3">
    <location>
        <begin position="65"/>
        <end position="374"/>
    </location>
</feature>